<dbReference type="AlphaFoldDB" id="A0AAV9FY97"/>
<dbReference type="Proteomes" id="UP001301735">
    <property type="component" value="Unassembled WGS sequence"/>
</dbReference>
<comment type="caution">
    <text evidence="2">The sequence shown here is derived from an EMBL/GenBank/DDBJ whole genome shotgun (WGS) entry which is preliminary data.</text>
</comment>
<proteinExistence type="predicted"/>
<feature type="region of interest" description="Disordered" evidence="1">
    <location>
        <begin position="1"/>
        <end position="39"/>
    </location>
</feature>
<protein>
    <submittedName>
        <fullName evidence="2">Uncharacterized protein</fullName>
    </submittedName>
</protein>
<name>A0AAV9FY97_ELECO</name>
<evidence type="ECO:0000313" key="3">
    <source>
        <dbReference type="Proteomes" id="UP001301735"/>
    </source>
</evidence>
<evidence type="ECO:0000256" key="1">
    <source>
        <dbReference type="SAM" id="MobiDB-lite"/>
    </source>
</evidence>
<reference evidence="2 3" key="1">
    <citation type="submission" date="2023-05" db="EMBL/GenBank/DDBJ databases">
        <title>WGS assembly of Eleusine coracana.</title>
        <authorList>
            <person name="Jenkins J."/>
            <person name="Schmutz J."/>
            <person name="Lux T."/>
            <person name="Plott C."/>
            <person name="Mayer K."/>
            <person name="Qi P."/>
            <person name="Devos K."/>
        </authorList>
    </citation>
    <scope>NUCLEOTIDE SEQUENCE [LARGE SCALE GENOMIC DNA]</scope>
    <source>
        <tissue evidence="2">Leaves</tissue>
    </source>
</reference>
<dbReference type="EMBL" id="MU847482">
    <property type="protein sequence ID" value="KAK2630822.1"/>
    <property type="molecule type" value="Genomic_DNA"/>
</dbReference>
<accession>A0AAV9FY97</accession>
<organism evidence="2 3">
    <name type="scientific">Eleusine coracana subsp. coracana</name>
    <dbReference type="NCBI Taxonomy" id="191504"/>
    <lineage>
        <taxon>Eukaryota</taxon>
        <taxon>Viridiplantae</taxon>
        <taxon>Streptophyta</taxon>
        <taxon>Embryophyta</taxon>
        <taxon>Tracheophyta</taxon>
        <taxon>Spermatophyta</taxon>
        <taxon>Magnoliopsida</taxon>
        <taxon>Liliopsida</taxon>
        <taxon>Poales</taxon>
        <taxon>Poaceae</taxon>
        <taxon>PACMAD clade</taxon>
        <taxon>Chloridoideae</taxon>
        <taxon>Cynodonteae</taxon>
        <taxon>Eleusininae</taxon>
        <taxon>Eleusine</taxon>
    </lineage>
</organism>
<evidence type="ECO:0000313" key="2">
    <source>
        <dbReference type="EMBL" id="KAK2630822.1"/>
    </source>
</evidence>
<feature type="compositionally biased region" description="Basic residues" evidence="1">
    <location>
        <begin position="1"/>
        <end position="18"/>
    </location>
</feature>
<feature type="region of interest" description="Disordered" evidence="1">
    <location>
        <begin position="54"/>
        <end position="99"/>
    </location>
</feature>
<gene>
    <name evidence="2" type="ORF">QOZ80_UnG0724900</name>
</gene>
<sequence length="99" mass="11191">MSSTRKHASGSEKRRKKKRIEEYNESQRGAIHKFLQTAEPPRNTELAIIVVEQPDGGASQENIDINNNESSHESNPSVTEPASVDEQPFFPIDIYDPRN</sequence>
<keyword evidence="3" id="KW-1185">Reference proteome</keyword>
<feature type="compositionally biased region" description="Low complexity" evidence="1">
    <location>
        <begin position="59"/>
        <end position="77"/>
    </location>
</feature>